<dbReference type="EMBL" id="MU274904">
    <property type="protein sequence ID" value="KAI0092195.1"/>
    <property type="molecule type" value="Genomic_DNA"/>
</dbReference>
<sequence>MDACKPYQGVRSGLPPTARSPIANSFDQARNRSITLPAFSASASSPIPSTPQGQGIPRKWSTPVIDLTQDDNGKVDNAPTAFVEQRVMKRRRTEDDLPRHGPPSSTHLDMRAMGTAINTLDQQARLLPFASLSVNTTPVTTPLVDVLLPAQPPSASVSLTPATEGVLTAEPKVMVANAEENEEEEEDEDTEMTDIWDENGLVKIEICIDAAFDEVEGKIICKMCEFRSQNFDGTSSEPMTDTSQDALVKHCEVEHPAGWGTLRRGNRQEKQEEEPSSMSKDVPVKDG</sequence>
<evidence type="ECO:0000313" key="2">
    <source>
        <dbReference type="Proteomes" id="UP001055072"/>
    </source>
</evidence>
<comment type="caution">
    <text evidence="1">The sequence shown here is derived from an EMBL/GenBank/DDBJ whole genome shotgun (WGS) entry which is preliminary data.</text>
</comment>
<accession>A0ACB8UD41</accession>
<reference evidence="1" key="1">
    <citation type="journal article" date="2021" name="Environ. Microbiol.">
        <title>Gene family expansions and transcriptome signatures uncover fungal adaptations to wood decay.</title>
        <authorList>
            <person name="Hage H."/>
            <person name="Miyauchi S."/>
            <person name="Viragh M."/>
            <person name="Drula E."/>
            <person name="Min B."/>
            <person name="Chaduli D."/>
            <person name="Navarro D."/>
            <person name="Favel A."/>
            <person name="Norest M."/>
            <person name="Lesage-Meessen L."/>
            <person name="Balint B."/>
            <person name="Merenyi Z."/>
            <person name="de Eugenio L."/>
            <person name="Morin E."/>
            <person name="Martinez A.T."/>
            <person name="Baldrian P."/>
            <person name="Stursova M."/>
            <person name="Martinez M.J."/>
            <person name="Novotny C."/>
            <person name="Magnuson J.K."/>
            <person name="Spatafora J.W."/>
            <person name="Maurice S."/>
            <person name="Pangilinan J."/>
            <person name="Andreopoulos W."/>
            <person name="LaButti K."/>
            <person name="Hundley H."/>
            <person name="Na H."/>
            <person name="Kuo A."/>
            <person name="Barry K."/>
            <person name="Lipzen A."/>
            <person name="Henrissat B."/>
            <person name="Riley R."/>
            <person name="Ahrendt S."/>
            <person name="Nagy L.G."/>
            <person name="Grigoriev I.V."/>
            <person name="Martin F."/>
            <person name="Rosso M.N."/>
        </authorList>
    </citation>
    <scope>NUCLEOTIDE SEQUENCE</scope>
    <source>
        <strain evidence="1">CBS 384.51</strain>
    </source>
</reference>
<evidence type="ECO:0000313" key="1">
    <source>
        <dbReference type="EMBL" id="KAI0092195.1"/>
    </source>
</evidence>
<keyword evidence="2" id="KW-1185">Reference proteome</keyword>
<organism evidence="1 2">
    <name type="scientific">Irpex rosettiformis</name>
    <dbReference type="NCBI Taxonomy" id="378272"/>
    <lineage>
        <taxon>Eukaryota</taxon>
        <taxon>Fungi</taxon>
        <taxon>Dikarya</taxon>
        <taxon>Basidiomycota</taxon>
        <taxon>Agaricomycotina</taxon>
        <taxon>Agaricomycetes</taxon>
        <taxon>Polyporales</taxon>
        <taxon>Irpicaceae</taxon>
        <taxon>Irpex</taxon>
    </lineage>
</organism>
<proteinExistence type="predicted"/>
<gene>
    <name evidence="1" type="ORF">BDY19DRAFT_586427</name>
</gene>
<name>A0ACB8UD41_9APHY</name>
<dbReference type="Proteomes" id="UP001055072">
    <property type="component" value="Unassembled WGS sequence"/>
</dbReference>
<protein>
    <submittedName>
        <fullName evidence="1">Uncharacterized protein</fullName>
    </submittedName>
</protein>